<protein>
    <submittedName>
        <fullName evidence="2">Uncharacterized protein</fullName>
    </submittedName>
</protein>
<evidence type="ECO:0000313" key="2">
    <source>
        <dbReference type="EMBL" id="MFD1066388.1"/>
    </source>
</evidence>
<organism evidence="2 3">
    <name type="scientific">Oceanobacillus locisalsi</name>
    <dbReference type="NCBI Taxonomy" id="546107"/>
    <lineage>
        <taxon>Bacteria</taxon>
        <taxon>Bacillati</taxon>
        <taxon>Bacillota</taxon>
        <taxon>Bacilli</taxon>
        <taxon>Bacillales</taxon>
        <taxon>Bacillaceae</taxon>
        <taxon>Oceanobacillus</taxon>
    </lineage>
</organism>
<keyword evidence="3" id="KW-1185">Reference proteome</keyword>
<dbReference type="EMBL" id="JBHTKK010000011">
    <property type="protein sequence ID" value="MFD1066388.1"/>
    <property type="molecule type" value="Genomic_DNA"/>
</dbReference>
<feature type="chain" id="PRO_5045418721" evidence="1">
    <location>
        <begin position="29"/>
        <end position="150"/>
    </location>
</feature>
<dbReference type="RefSeq" id="WP_379591970.1">
    <property type="nucleotide sequence ID" value="NZ_JBHTKK010000011.1"/>
</dbReference>
<sequence length="150" mass="16115">MKKISKLFLASLAMLVAFGSISPSLASAHEGLKTNKTAESTEEIITNEKVAESTPDNDEVEDQGIAWVTKKVLINGIRYGGTALGNLVKKVPYKWADKAGDAFGRWGNKAANAIEKVDDWSQSSIELALISTGIPPADAIVMAKFIAFFI</sequence>
<comment type="caution">
    <text evidence="2">The sequence shown here is derived from an EMBL/GenBank/DDBJ whole genome shotgun (WGS) entry which is preliminary data.</text>
</comment>
<proteinExistence type="predicted"/>
<feature type="signal peptide" evidence="1">
    <location>
        <begin position="1"/>
        <end position="28"/>
    </location>
</feature>
<dbReference type="Proteomes" id="UP001597041">
    <property type="component" value="Unassembled WGS sequence"/>
</dbReference>
<name>A0ABW3NGS4_9BACI</name>
<reference evidence="3" key="1">
    <citation type="journal article" date="2019" name="Int. J. Syst. Evol. Microbiol.">
        <title>The Global Catalogue of Microorganisms (GCM) 10K type strain sequencing project: providing services to taxonomists for standard genome sequencing and annotation.</title>
        <authorList>
            <consortium name="The Broad Institute Genomics Platform"/>
            <consortium name="The Broad Institute Genome Sequencing Center for Infectious Disease"/>
            <person name="Wu L."/>
            <person name="Ma J."/>
        </authorList>
    </citation>
    <scope>NUCLEOTIDE SEQUENCE [LARGE SCALE GENOMIC DNA]</scope>
    <source>
        <strain evidence="3">CCUG 56608</strain>
    </source>
</reference>
<gene>
    <name evidence="2" type="ORF">ACFQ19_10170</name>
</gene>
<evidence type="ECO:0000313" key="3">
    <source>
        <dbReference type="Proteomes" id="UP001597041"/>
    </source>
</evidence>
<accession>A0ABW3NGS4</accession>
<evidence type="ECO:0000256" key="1">
    <source>
        <dbReference type="SAM" id="SignalP"/>
    </source>
</evidence>
<keyword evidence="1" id="KW-0732">Signal</keyword>